<proteinExistence type="predicted"/>
<dbReference type="Proteomes" id="UP000199118">
    <property type="component" value="Unassembled WGS sequence"/>
</dbReference>
<dbReference type="Gene3D" id="3.30.750.140">
    <property type="match status" value="1"/>
</dbReference>
<dbReference type="InterPro" id="IPR038610">
    <property type="entry name" value="FliK-like_C_sf"/>
</dbReference>
<dbReference type="EMBL" id="FNMZ01000003">
    <property type="protein sequence ID" value="SDX16930.1"/>
    <property type="molecule type" value="Genomic_DNA"/>
</dbReference>
<dbReference type="InterPro" id="IPR021136">
    <property type="entry name" value="Flagellar_hook_control-like_C"/>
</dbReference>
<dbReference type="CDD" id="cd17470">
    <property type="entry name" value="T3SS_Flik_C"/>
    <property type="match status" value="1"/>
</dbReference>
<evidence type="ECO:0000313" key="4">
    <source>
        <dbReference type="Proteomes" id="UP000199118"/>
    </source>
</evidence>
<gene>
    <name evidence="3" type="ORF">SAMN05444336_103516</name>
</gene>
<reference evidence="3 4" key="1">
    <citation type="submission" date="2016-10" db="EMBL/GenBank/DDBJ databases">
        <authorList>
            <person name="de Groot N.N."/>
        </authorList>
    </citation>
    <scope>NUCLEOTIDE SEQUENCE [LARGE SCALE GENOMIC DNA]</scope>
    <source>
        <strain evidence="3 4">DSM 17890</strain>
    </source>
</reference>
<keyword evidence="4" id="KW-1185">Reference proteome</keyword>
<accession>A0A1H2ZHL5</accession>
<evidence type="ECO:0000313" key="3">
    <source>
        <dbReference type="EMBL" id="SDX16930.1"/>
    </source>
</evidence>
<evidence type="ECO:0000256" key="1">
    <source>
        <dbReference type="SAM" id="MobiDB-lite"/>
    </source>
</evidence>
<dbReference type="AlphaFoldDB" id="A0A1H2ZHL5"/>
<evidence type="ECO:0000259" key="2">
    <source>
        <dbReference type="Pfam" id="PF02120"/>
    </source>
</evidence>
<protein>
    <submittedName>
        <fullName evidence="3">Hook-length control protein FliK</fullName>
    </submittedName>
</protein>
<name>A0A1H2ZHL5_9RHOB</name>
<feature type="region of interest" description="Disordered" evidence="1">
    <location>
        <begin position="133"/>
        <end position="193"/>
    </location>
</feature>
<sequence length="193" mass="18896">MAAAAVASGANHGGAASPAVDVASEFGGLVSATGASSAGGGLSPSAGPVAVTSGPELARAVGDQLSVALSRRGRDVVELQLDPPELGRVRLTLGRGEHGLTAAVMADRPEVADLLRRHADVLTQALTDAGQPKAELRFGSGSGFGAETGGFGQDAGAEGEGSPDRQDDAARQPAGAASPLGATGPRDGLDLRV</sequence>
<feature type="domain" description="Flagellar hook-length control protein-like C-terminal" evidence="2">
    <location>
        <begin position="71"/>
        <end position="144"/>
    </location>
</feature>
<organism evidence="3 4">
    <name type="scientific">Albimonas donghaensis</name>
    <dbReference type="NCBI Taxonomy" id="356660"/>
    <lineage>
        <taxon>Bacteria</taxon>
        <taxon>Pseudomonadati</taxon>
        <taxon>Pseudomonadota</taxon>
        <taxon>Alphaproteobacteria</taxon>
        <taxon>Rhodobacterales</taxon>
        <taxon>Paracoccaceae</taxon>
        <taxon>Albimonas</taxon>
    </lineage>
</organism>
<dbReference type="STRING" id="356660.SAMN05444336_103516"/>
<dbReference type="Pfam" id="PF02120">
    <property type="entry name" value="Flg_hook"/>
    <property type="match status" value="1"/>
</dbReference>
<feature type="compositionally biased region" description="Gly residues" evidence="1">
    <location>
        <begin position="140"/>
        <end position="153"/>
    </location>
</feature>